<reference evidence="2 3" key="1">
    <citation type="journal article" date="2022" name="bioRxiv">
        <title>Genomics of Preaxostyla Flagellates Illuminates Evolutionary Transitions and the Path Towards Mitochondrial Loss.</title>
        <authorList>
            <person name="Novak L.V.F."/>
            <person name="Treitli S.C."/>
            <person name="Pyrih J."/>
            <person name="Halakuc P."/>
            <person name="Pipaliya S.V."/>
            <person name="Vacek V."/>
            <person name="Brzon O."/>
            <person name="Soukal P."/>
            <person name="Eme L."/>
            <person name="Dacks J.B."/>
            <person name="Karnkowska A."/>
            <person name="Elias M."/>
            <person name="Hampl V."/>
        </authorList>
    </citation>
    <scope>NUCLEOTIDE SEQUENCE [LARGE SCALE GENOMIC DNA]</scope>
    <source>
        <strain evidence="2">NAU3</strain>
        <tissue evidence="2">Gut</tissue>
    </source>
</reference>
<dbReference type="Proteomes" id="UP001281761">
    <property type="component" value="Unassembled WGS sequence"/>
</dbReference>
<evidence type="ECO:0000313" key="2">
    <source>
        <dbReference type="EMBL" id="KAK2947873.1"/>
    </source>
</evidence>
<sequence>MDRISPRNREHRAMDDRHKQILDNPGINVLRALSTVFSSLVDYIIQFAQILPLPQPSREQIAATSPDWIVHASQLGNIGFFVQLARDHPTVDLSARIACDHFFWMQRDRDSSKRAVSSPHAATLLLSPHNVPSLPSAFSTHRIVNACVEPADLCASASLAVSEAEPTFAHWERDFGASVAFHSLAAKLESRRVVVERTDADDRSEHARHAHQTHWHCPLPSP</sequence>
<evidence type="ECO:0000256" key="1">
    <source>
        <dbReference type="SAM" id="MobiDB-lite"/>
    </source>
</evidence>
<keyword evidence="3" id="KW-1185">Reference proteome</keyword>
<proteinExistence type="predicted"/>
<dbReference type="EMBL" id="JARBJD010000189">
    <property type="protein sequence ID" value="KAK2947873.1"/>
    <property type="molecule type" value="Genomic_DNA"/>
</dbReference>
<name>A0ABQ9X7M0_9EUKA</name>
<accession>A0ABQ9X7M0</accession>
<evidence type="ECO:0000313" key="3">
    <source>
        <dbReference type="Proteomes" id="UP001281761"/>
    </source>
</evidence>
<organism evidence="2 3">
    <name type="scientific">Blattamonas nauphoetae</name>
    <dbReference type="NCBI Taxonomy" id="2049346"/>
    <lineage>
        <taxon>Eukaryota</taxon>
        <taxon>Metamonada</taxon>
        <taxon>Preaxostyla</taxon>
        <taxon>Oxymonadida</taxon>
        <taxon>Blattamonas</taxon>
    </lineage>
</organism>
<protein>
    <submittedName>
        <fullName evidence="2">Uncharacterized protein</fullName>
    </submittedName>
</protein>
<comment type="caution">
    <text evidence="2">The sequence shown here is derived from an EMBL/GenBank/DDBJ whole genome shotgun (WGS) entry which is preliminary data.</text>
</comment>
<feature type="region of interest" description="Disordered" evidence="1">
    <location>
        <begin position="199"/>
        <end position="222"/>
    </location>
</feature>
<gene>
    <name evidence="2" type="ORF">BLNAU_17198</name>
</gene>